<organism evidence="1 2">
    <name type="scientific">Methylocella silvestris</name>
    <dbReference type="NCBI Taxonomy" id="199596"/>
    <lineage>
        <taxon>Bacteria</taxon>
        <taxon>Pseudomonadati</taxon>
        <taxon>Pseudomonadota</taxon>
        <taxon>Alphaproteobacteria</taxon>
        <taxon>Hyphomicrobiales</taxon>
        <taxon>Beijerinckiaceae</taxon>
        <taxon>Methylocella</taxon>
    </lineage>
</organism>
<evidence type="ECO:0000313" key="1">
    <source>
        <dbReference type="EMBL" id="PNG25707.1"/>
    </source>
</evidence>
<gene>
    <name evidence="1" type="ORF">CR492_12380</name>
</gene>
<dbReference type="EMBL" id="PDZR01000013">
    <property type="protein sequence ID" value="PNG25707.1"/>
    <property type="molecule type" value="Genomic_DNA"/>
</dbReference>
<protein>
    <submittedName>
        <fullName evidence="1">Uncharacterized protein</fullName>
    </submittedName>
</protein>
<accession>A0A2J7TG12</accession>
<sequence>MVCSESPHNTAFNVVGCDKRIVIVTNAGAAYGVGVLPAGSDAAPLIGVVPPLSSVRFTCVSSGSWLSEPVLS</sequence>
<comment type="caution">
    <text evidence="1">The sequence shown here is derived from an EMBL/GenBank/DDBJ whole genome shotgun (WGS) entry which is preliminary data.</text>
</comment>
<proteinExistence type="predicted"/>
<reference evidence="1 2" key="1">
    <citation type="submission" date="2017-10" db="EMBL/GenBank/DDBJ databases">
        <title>Genome announcement of Methylocella silvestris TVC from permafrost.</title>
        <authorList>
            <person name="Wang J."/>
            <person name="Geng K."/>
            <person name="Ul-Haque F."/>
            <person name="Crombie A.T."/>
            <person name="Street L.E."/>
            <person name="Wookey P.A."/>
            <person name="Murrell J.C."/>
            <person name="Pratscher J."/>
        </authorList>
    </citation>
    <scope>NUCLEOTIDE SEQUENCE [LARGE SCALE GENOMIC DNA]</scope>
    <source>
        <strain evidence="1 2">TVC</strain>
    </source>
</reference>
<name>A0A2J7TG12_METSI</name>
<dbReference type="AlphaFoldDB" id="A0A2J7TG12"/>
<evidence type="ECO:0000313" key="2">
    <source>
        <dbReference type="Proteomes" id="UP000236286"/>
    </source>
</evidence>
<dbReference type="Proteomes" id="UP000236286">
    <property type="component" value="Unassembled WGS sequence"/>
</dbReference>